<accession>B1I329</accession>
<reference evidence="3 4" key="2">
    <citation type="journal article" date="2008" name="Science">
        <title>Environmental genomics reveals a single-species ecosystem deep within Earth.</title>
        <authorList>
            <person name="Chivian D."/>
            <person name="Brodie E.L."/>
            <person name="Alm E.J."/>
            <person name="Culley D.E."/>
            <person name="Dehal P.S."/>
            <person name="Desantis T.Z."/>
            <person name="Gihring T.M."/>
            <person name="Lapidus A."/>
            <person name="Lin L.H."/>
            <person name="Lowry S.R."/>
            <person name="Moser D.P."/>
            <person name="Richardson P.M."/>
            <person name="Southam G."/>
            <person name="Wanger G."/>
            <person name="Pratt L.M."/>
            <person name="Andersen G.L."/>
            <person name="Hazen T.C."/>
            <person name="Brockman F.J."/>
            <person name="Arkin A.P."/>
            <person name="Onstott T.C."/>
        </authorList>
    </citation>
    <scope>NUCLEOTIDE SEQUENCE [LARGE SCALE GENOMIC DNA]</scope>
    <source>
        <strain evidence="3 4">MP104C</strain>
    </source>
</reference>
<gene>
    <name evidence="3" type="ordered locus">Daud_0865</name>
</gene>
<dbReference type="SUPFAM" id="SSF48208">
    <property type="entry name" value="Six-hairpin glycosidases"/>
    <property type="match status" value="1"/>
</dbReference>
<evidence type="ECO:0000313" key="3">
    <source>
        <dbReference type="EMBL" id="ACA59378.1"/>
    </source>
</evidence>
<dbReference type="Gene3D" id="3.40.50.2000">
    <property type="entry name" value="Glycogen Phosphorylase B"/>
    <property type="match status" value="2"/>
</dbReference>
<dbReference type="KEGG" id="dau:Daud_0865"/>
<dbReference type="GO" id="GO:0016757">
    <property type="term" value="F:glycosyltransferase activity"/>
    <property type="evidence" value="ECO:0007669"/>
    <property type="project" value="InterPro"/>
</dbReference>
<evidence type="ECO:0000259" key="1">
    <source>
        <dbReference type="Pfam" id="PF00534"/>
    </source>
</evidence>
<dbReference type="SUPFAM" id="SSF53756">
    <property type="entry name" value="UDP-Glycosyltransferase/glycogen phosphorylase"/>
    <property type="match status" value="1"/>
</dbReference>
<feature type="domain" description="Glycosyl transferase family 1" evidence="1">
    <location>
        <begin position="189"/>
        <end position="360"/>
    </location>
</feature>
<dbReference type="GO" id="GO:0005975">
    <property type="term" value="P:carbohydrate metabolic process"/>
    <property type="evidence" value="ECO:0007669"/>
    <property type="project" value="InterPro"/>
</dbReference>
<reference evidence="4" key="1">
    <citation type="submission" date="2007-10" db="EMBL/GenBank/DDBJ databases">
        <title>Complete sequence of chromosome of Desulforudis audaxviator MP104C.</title>
        <authorList>
            <person name="Copeland A."/>
            <person name="Lucas S."/>
            <person name="Lapidus A."/>
            <person name="Barry K."/>
            <person name="Glavina del Rio T."/>
            <person name="Dalin E."/>
            <person name="Tice H."/>
            <person name="Bruce D."/>
            <person name="Pitluck S."/>
            <person name="Lowry S.R."/>
            <person name="Larimer F."/>
            <person name="Land M.L."/>
            <person name="Hauser L."/>
            <person name="Kyrpides N."/>
            <person name="Ivanova N.N."/>
            <person name="Richardson P."/>
        </authorList>
    </citation>
    <scope>NUCLEOTIDE SEQUENCE [LARGE SCALE GENOMIC DNA]</scope>
    <source>
        <strain evidence="4">MP104C</strain>
    </source>
</reference>
<dbReference type="CAZy" id="GT4">
    <property type="family name" value="Glycosyltransferase Family 4"/>
</dbReference>
<name>B1I329_DESAP</name>
<dbReference type="Pfam" id="PF00534">
    <property type="entry name" value="Glycos_transf_1"/>
    <property type="match status" value="1"/>
</dbReference>
<dbReference type="InterPro" id="IPR001296">
    <property type="entry name" value="Glyco_trans_1"/>
</dbReference>
<evidence type="ECO:0000259" key="2">
    <source>
        <dbReference type="Pfam" id="PF13439"/>
    </source>
</evidence>
<dbReference type="eggNOG" id="COG1331">
    <property type="taxonomic scope" value="Bacteria"/>
</dbReference>
<organism evidence="3 4">
    <name type="scientific">Desulforudis audaxviator (strain MP104C)</name>
    <dbReference type="NCBI Taxonomy" id="477974"/>
    <lineage>
        <taxon>Bacteria</taxon>
        <taxon>Bacillati</taxon>
        <taxon>Bacillota</taxon>
        <taxon>Clostridia</taxon>
        <taxon>Thermoanaerobacterales</taxon>
        <taxon>Candidatus Desulforudaceae</taxon>
        <taxon>Candidatus Desulforudis</taxon>
    </lineage>
</organism>
<evidence type="ECO:0000313" key="4">
    <source>
        <dbReference type="Proteomes" id="UP000008544"/>
    </source>
</evidence>
<dbReference type="RefSeq" id="WP_012301964.1">
    <property type="nucleotide sequence ID" value="NC_010424.1"/>
</dbReference>
<feature type="domain" description="Glycosyltransferase subfamily 4-like N-terminal" evidence="2">
    <location>
        <begin position="21"/>
        <end position="173"/>
    </location>
</feature>
<dbReference type="OrthoDB" id="9765330at2"/>
<dbReference type="STRING" id="477974.Daud_0865"/>
<dbReference type="InterPro" id="IPR008928">
    <property type="entry name" value="6-hairpin_glycosidase_sf"/>
</dbReference>
<dbReference type="HOGENOM" id="CLU_365505_0_0_9"/>
<dbReference type="EMBL" id="CP000860">
    <property type="protein sequence ID" value="ACA59378.1"/>
    <property type="molecule type" value="Genomic_DNA"/>
</dbReference>
<protein>
    <submittedName>
        <fullName evidence="3">Glycosyl transferase, group 1</fullName>
    </submittedName>
</protein>
<dbReference type="eggNOG" id="COG0438">
    <property type="taxonomic scope" value="Bacteria"/>
</dbReference>
<dbReference type="InterPro" id="IPR028098">
    <property type="entry name" value="Glyco_trans_4-like_N"/>
</dbReference>
<proteinExistence type="predicted"/>
<keyword evidence="3" id="KW-0808">Transferase</keyword>
<dbReference type="PANTHER" id="PTHR12526">
    <property type="entry name" value="GLYCOSYLTRANSFERASE"/>
    <property type="match status" value="1"/>
</dbReference>
<dbReference type="AlphaFoldDB" id="B1I329"/>
<dbReference type="CDD" id="cd03822">
    <property type="entry name" value="GT4_mannosyltransferase-like"/>
    <property type="match status" value="1"/>
</dbReference>
<dbReference type="Pfam" id="PF13439">
    <property type="entry name" value="Glyco_transf_4"/>
    <property type="match status" value="1"/>
</dbReference>
<dbReference type="Proteomes" id="UP000008544">
    <property type="component" value="Chromosome"/>
</dbReference>
<sequence length="763" mass="86171">MKKDRLNSVAMIGTYVPRKCGIATFTHNLSDALEAELANCPVAVVAMDDTDKGYPYPKRVKFQIRQSSLPDYLRAAEYLNVNQVDIAVVQHEYGIFGGRNGCHVLHLVRNLRMPVVTTLHTVLTEPSEQQGSILLELAEHSEQLVVMTNKGREILRNVYGISDDKITCIPHGIPDFAFVDPSFYKDTLGIENRTVLLSFGLLHPGKGFELVIQALPEVLKRHPNLVYIILGATHPHVIKNTGDAYRHGLHQLVNRLGLESHVRFDNKYADQDELCRYIGAADVFITPYLSPSQITSGTLSYAVGAGKAVISTPYWHAKELLDKGRGRLVPFGDVNAMAHAIIDVLDNEPERNAMRKRAYQFGRRMVWKEVARRYVDLFVRVLDKPMSRPRAAHADYPTRMVEQLPILNLRHLQLITDDTGVLQHCAYTIPNREHGYCTDDQARALLATTMCYAQFQNKKVIPLIQKYLAFLFHAFNRENGRFRNFMSYDRHWLEAAGSEDAHGRALWSLGVVVRDGPNEAIRSLATRLFNEGLAMIEPFTSPRAWAFALVGLHSYLEAYAGDAEARRLRDLLVDRLHRAFKQNADAGWFWCEDVVTYDNAKLPHALLLAGRRLPDPDVFKTGLRALEWLLEQQTAETGHLCLIGNAGWLTRDGYRSNFDQQPLDAMALVEACIEAFRGTGDFRWVKEARRCLNWFLGFNDLNLPLYDFTTGGCYDGLTPQGVNANQGAESTLAWLISLLTMFEVVGQQVPMEENGINHNQLVE</sequence>
<keyword evidence="4" id="KW-1185">Reference proteome</keyword>
<dbReference type="PANTHER" id="PTHR12526:SF572">
    <property type="entry name" value="BLL5144 PROTEIN"/>
    <property type="match status" value="1"/>
</dbReference>